<reference evidence="2" key="2">
    <citation type="submission" date="2015-01" db="EMBL/GenBank/DDBJ databases">
        <title>Evolutionary Origins and Diversification of the Mycorrhizal Mutualists.</title>
        <authorList>
            <consortium name="DOE Joint Genome Institute"/>
            <consortium name="Mycorrhizal Genomics Consortium"/>
            <person name="Kohler A."/>
            <person name="Kuo A."/>
            <person name="Nagy L.G."/>
            <person name="Floudas D."/>
            <person name="Copeland A."/>
            <person name="Barry K.W."/>
            <person name="Cichocki N."/>
            <person name="Veneault-Fourrey C."/>
            <person name="LaButti K."/>
            <person name="Lindquist E.A."/>
            <person name="Lipzen A."/>
            <person name="Lundell T."/>
            <person name="Morin E."/>
            <person name="Murat C."/>
            <person name="Riley R."/>
            <person name="Ohm R."/>
            <person name="Sun H."/>
            <person name="Tunlid A."/>
            <person name="Henrissat B."/>
            <person name="Grigoriev I.V."/>
            <person name="Hibbett D.S."/>
            <person name="Martin F."/>
        </authorList>
    </citation>
    <scope>NUCLEOTIDE SEQUENCE [LARGE SCALE GENOMIC DNA]</scope>
    <source>
        <strain evidence="2">LaAM-08-1</strain>
    </source>
</reference>
<keyword evidence="2" id="KW-1185">Reference proteome</keyword>
<protein>
    <submittedName>
        <fullName evidence="1">Uncharacterized protein</fullName>
    </submittedName>
</protein>
<reference evidence="1 2" key="1">
    <citation type="submission" date="2014-04" db="EMBL/GenBank/DDBJ databases">
        <authorList>
            <consortium name="DOE Joint Genome Institute"/>
            <person name="Kuo A."/>
            <person name="Kohler A."/>
            <person name="Nagy L.G."/>
            <person name="Floudas D."/>
            <person name="Copeland A."/>
            <person name="Barry K.W."/>
            <person name="Cichocki N."/>
            <person name="Veneault-Fourrey C."/>
            <person name="LaButti K."/>
            <person name="Lindquist E.A."/>
            <person name="Lipzen A."/>
            <person name="Lundell T."/>
            <person name="Morin E."/>
            <person name="Murat C."/>
            <person name="Sun H."/>
            <person name="Tunlid A."/>
            <person name="Henrissat B."/>
            <person name="Grigoriev I.V."/>
            <person name="Hibbett D.S."/>
            <person name="Martin F."/>
            <person name="Nordberg H.P."/>
            <person name="Cantor M.N."/>
            <person name="Hua S.X."/>
        </authorList>
    </citation>
    <scope>NUCLEOTIDE SEQUENCE [LARGE SCALE GENOMIC DNA]</scope>
    <source>
        <strain evidence="1 2">LaAM-08-1</strain>
    </source>
</reference>
<organism evidence="1 2">
    <name type="scientific">Laccaria amethystina LaAM-08-1</name>
    <dbReference type="NCBI Taxonomy" id="1095629"/>
    <lineage>
        <taxon>Eukaryota</taxon>
        <taxon>Fungi</taxon>
        <taxon>Dikarya</taxon>
        <taxon>Basidiomycota</taxon>
        <taxon>Agaricomycotina</taxon>
        <taxon>Agaricomycetes</taxon>
        <taxon>Agaricomycetidae</taxon>
        <taxon>Agaricales</taxon>
        <taxon>Agaricineae</taxon>
        <taxon>Hydnangiaceae</taxon>
        <taxon>Laccaria</taxon>
    </lineage>
</organism>
<proteinExistence type="predicted"/>
<dbReference type="HOGENOM" id="CLU_165627_0_0_1"/>
<evidence type="ECO:0000313" key="2">
    <source>
        <dbReference type="Proteomes" id="UP000054477"/>
    </source>
</evidence>
<dbReference type="Proteomes" id="UP000054477">
    <property type="component" value="Unassembled WGS sequence"/>
</dbReference>
<dbReference type="AlphaFoldDB" id="A0A0C9XQA1"/>
<gene>
    <name evidence="1" type="ORF">K443DRAFT_680978</name>
</gene>
<dbReference type="EMBL" id="KN838675">
    <property type="protein sequence ID" value="KIJ98192.1"/>
    <property type="molecule type" value="Genomic_DNA"/>
</dbReference>
<evidence type="ECO:0000313" key="1">
    <source>
        <dbReference type="EMBL" id="KIJ98192.1"/>
    </source>
</evidence>
<accession>A0A0C9XQA1</accession>
<sequence>MYCGHRPLSLILGVQLPIGDASFPPPLAPLHAPCPILGVQPPIGNVSLPPPLAPFDIPSPILGPPIGAWCSLVRRGRICFERWRIE</sequence>
<name>A0A0C9XQA1_9AGAR</name>